<dbReference type="EMBL" id="VNJK01000001">
    <property type="protein sequence ID" value="TVX92224.1"/>
    <property type="molecule type" value="Genomic_DNA"/>
</dbReference>
<dbReference type="RefSeq" id="WP_144987476.1">
    <property type="nucleotide sequence ID" value="NZ_VNJK01000001.1"/>
</dbReference>
<protein>
    <submittedName>
        <fullName evidence="1">Uncharacterized protein</fullName>
    </submittedName>
</protein>
<dbReference type="Gene3D" id="3.30.2220.30">
    <property type="match status" value="1"/>
</dbReference>
<organism evidence="1 2">
    <name type="scientific">Paenibacillus agilis</name>
    <dbReference type="NCBI Taxonomy" id="3020863"/>
    <lineage>
        <taxon>Bacteria</taxon>
        <taxon>Bacillati</taxon>
        <taxon>Bacillota</taxon>
        <taxon>Bacilli</taxon>
        <taxon>Bacillales</taxon>
        <taxon>Paenibacillaceae</taxon>
        <taxon>Paenibacillus</taxon>
    </lineage>
</organism>
<dbReference type="InterPro" id="IPR014986">
    <property type="entry name" value="XkdN-like"/>
</dbReference>
<dbReference type="InterPro" id="IPR038559">
    <property type="entry name" value="XkdN-like_sf"/>
</dbReference>
<evidence type="ECO:0000313" key="2">
    <source>
        <dbReference type="Proteomes" id="UP000318102"/>
    </source>
</evidence>
<accession>A0A559IX64</accession>
<evidence type="ECO:0000313" key="1">
    <source>
        <dbReference type="EMBL" id="TVX92224.1"/>
    </source>
</evidence>
<dbReference type="Proteomes" id="UP000318102">
    <property type="component" value="Unassembled WGS sequence"/>
</dbReference>
<dbReference type="OrthoDB" id="2990004at2"/>
<dbReference type="Pfam" id="PF08890">
    <property type="entry name" value="Phage_TAC_5"/>
    <property type="match status" value="1"/>
</dbReference>
<name>A0A559IX64_9BACL</name>
<gene>
    <name evidence="1" type="ORF">FPZ44_03615</name>
</gene>
<proteinExistence type="predicted"/>
<dbReference type="AlphaFoldDB" id="A0A559IX64"/>
<reference evidence="1 2" key="1">
    <citation type="submission" date="2019-07" db="EMBL/GenBank/DDBJ databases">
        <authorList>
            <person name="Kim J."/>
        </authorList>
    </citation>
    <scope>NUCLEOTIDE SEQUENCE [LARGE SCALE GENOMIC DNA]</scope>
    <source>
        <strain evidence="1 2">N4</strain>
    </source>
</reference>
<comment type="caution">
    <text evidence="1">The sequence shown here is derived from an EMBL/GenBank/DDBJ whole genome shotgun (WGS) entry which is preliminary data.</text>
</comment>
<sequence>MTTKTASFLSLDDILTRDTKDLAKLPQGEFFVTKLQGKVPWTTVDQPEYKAAKKGCFKLKPTKKGQKPEMDFDDDKLKIRLIIEVVDKDPRSDFTFASKPLLEKLGVTTAEQAVERLVSPGEIHNWAMEIQETAGFSDEAQEEAAEDIKN</sequence>
<keyword evidence="2" id="KW-1185">Reference proteome</keyword>